<sequence>MLDLLAKVDYRVRVEALTVALLLAIIV</sequence>
<organismHost>
    <name type="scientific">Homo sapiens</name>
    <name type="common">Human</name>
    <dbReference type="NCBI Taxonomy" id="9606"/>
</organismHost>
<gene>
    <name evidence="1" type="primary">vpu</name>
</gene>
<protein>
    <submittedName>
        <fullName evidence="1">Truncated vpu protein</fullName>
    </submittedName>
</protein>
<accession>Q3S5G5</accession>
<dbReference type="EMBL" id="DQ164125">
    <property type="protein sequence ID" value="AAZ91925.1"/>
    <property type="molecule type" value="Genomic_RNA"/>
</dbReference>
<reference evidence="1" key="1">
    <citation type="journal article" date="2006" name="J. Virol. Methods">
        <title>Large-scale amplification, cloning and sequencing of near full-length HIV-1 subtype C genomes.</title>
        <authorList>
            <person name="Rousseau C.M."/>
            <person name="Birditt B.A."/>
            <person name="McKay A.R."/>
            <person name="Stoddard J.N."/>
            <person name="Lee T.C."/>
            <person name="McLaughlin S."/>
            <person name="Moore S.W."/>
            <person name="Shindo N."/>
            <person name="Learn G.H."/>
            <person name="Korber B.T."/>
            <person name="Brander C."/>
            <person name="Goulder P.J."/>
            <person name="Kiepiela P."/>
            <person name="Walker B.D."/>
            <person name="Mullins J.I."/>
        </authorList>
    </citation>
    <scope>NUCLEOTIDE SEQUENCE</scope>
    <source>
        <strain evidence="1">04ZAPS187B1</strain>
    </source>
</reference>
<name>Q3S5G5_HV1</name>
<organism evidence="1">
    <name type="scientific">Human immunodeficiency virus type 1</name>
    <name type="common">HIV-1</name>
    <dbReference type="NCBI Taxonomy" id="11676"/>
    <lineage>
        <taxon>Viruses</taxon>
        <taxon>Riboviria</taxon>
        <taxon>Pararnavirae</taxon>
        <taxon>Artverviricota</taxon>
        <taxon>Revtraviricetes</taxon>
        <taxon>Ortervirales</taxon>
        <taxon>Retroviridae</taxon>
        <taxon>Orthoretrovirinae</taxon>
        <taxon>Lentivirus</taxon>
        <taxon>Lentivirus humimdef1</taxon>
    </lineage>
</organism>
<evidence type="ECO:0000313" key="1">
    <source>
        <dbReference type="EMBL" id="AAZ91925.1"/>
    </source>
</evidence>
<proteinExistence type="predicted"/>